<dbReference type="GO" id="GO:0050660">
    <property type="term" value="F:flavin adenine dinucleotide binding"/>
    <property type="evidence" value="ECO:0007669"/>
    <property type="project" value="InterPro"/>
</dbReference>
<comment type="subcellular location">
    <subcellularLocation>
        <location evidence="1">Cell membrane</location>
        <topology evidence="1">Multi-pass membrane protein</topology>
    </subcellularLocation>
</comment>
<dbReference type="Pfam" id="PF00571">
    <property type="entry name" value="CBS"/>
    <property type="match status" value="1"/>
</dbReference>
<evidence type="ECO:0000256" key="4">
    <source>
        <dbReference type="ARBA" id="ARBA00022692"/>
    </source>
</evidence>
<evidence type="ECO:0008006" key="15">
    <source>
        <dbReference type="Google" id="ProtNLM"/>
    </source>
</evidence>
<dbReference type="Gene3D" id="3.10.580.10">
    <property type="entry name" value="CBS-domain"/>
    <property type="match status" value="1"/>
</dbReference>
<dbReference type="Pfam" id="PF01595">
    <property type="entry name" value="CNNM"/>
    <property type="match status" value="1"/>
</dbReference>
<dbReference type="GO" id="GO:0005886">
    <property type="term" value="C:plasma membrane"/>
    <property type="evidence" value="ECO:0007669"/>
    <property type="project" value="UniProtKB-SubCell"/>
</dbReference>
<dbReference type="SMART" id="SM01091">
    <property type="entry name" value="CorC_HlyC"/>
    <property type="match status" value="1"/>
</dbReference>
<dbReference type="SUPFAM" id="SSF56176">
    <property type="entry name" value="FAD-binding/transporter-associated domain-like"/>
    <property type="match status" value="1"/>
</dbReference>
<keyword evidence="7 9" id="KW-0129">CBS domain</keyword>
<keyword evidence="4 10" id="KW-0812">Transmembrane</keyword>
<keyword evidence="6 10" id="KW-1133">Transmembrane helix</keyword>
<dbReference type="SUPFAM" id="SSF54631">
    <property type="entry name" value="CBS-domain pair"/>
    <property type="match status" value="1"/>
</dbReference>
<reference evidence="14" key="1">
    <citation type="submission" date="2015-04" db="EMBL/GenBank/DDBJ databases">
        <authorList>
            <person name="Syromyatnikov M.Y."/>
            <person name="Popov V.N."/>
        </authorList>
    </citation>
    <scope>NUCLEOTIDE SEQUENCE</scope>
    <source>
        <strain evidence="14">MO-1</strain>
    </source>
</reference>
<gene>
    <name evidence="14" type="ORF">MAGMO_4032</name>
</gene>
<keyword evidence="8 10" id="KW-0472">Membrane</keyword>
<feature type="domain" description="CBS" evidence="12">
    <location>
        <begin position="271"/>
        <end position="328"/>
    </location>
</feature>
<dbReference type="PROSITE" id="PS51371">
    <property type="entry name" value="CBS"/>
    <property type="match status" value="1"/>
</dbReference>
<feature type="transmembrane region" description="Helical" evidence="11">
    <location>
        <begin position="122"/>
        <end position="144"/>
    </location>
</feature>
<evidence type="ECO:0000256" key="2">
    <source>
        <dbReference type="ARBA" id="ARBA00006337"/>
    </source>
</evidence>
<evidence type="ECO:0000256" key="11">
    <source>
        <dbReference type="SAM" id="Phobius"/>
    </source>
</evidence>
<dbReference type="PANTHER" id="PTHR22777:SF32">
    <property type="entry name" value="UPF0053 INNER MEMBRANE PROTEIN YFJD"/>
    <property type="match status" value="1"/>
</dbReference>
<name>A0A1S7LMR5_MAGMO</name>
<dbReference type="InterPro" id="IPR005170">
    <property type="entry name" value="Transptr-assoc_dom"/>
</dbReference>
<comment type="similarity">
    <text evidence="2">Belongs to the UPF0053 family.</text>
</comment>
<dbReference type="EMBL" id="LO017727">
    <property type="protein sequence ID" value="CRH08160.1"/>
    <property type="molecule type" value="Genomic_DNA"/>
</dbReference>
<keyword evidence="5" id="KW-0677">Repeat</keyword>
<evidence type="ECO:0000256" key="5">
    <source>
        <dbReference type="ARBA" id="ARBA00022737"/>
    </source>
</evidence>
<feature type="transmembrane region" description="Helical" evidence="11">
    <location>
        <begin position="91"/>
        <end position="110"/>
    </location>
</feature>
<evidence type="ECO:0000256" key="9">
    <source>
        <dbReference type="PROSITE-ProRule" id="PRU00703"/>
    </source>
</evidence>
<evidence type="ECO:0000259" key="13">
    <source>
        <dbReference type="PROSITE" id="PS51846"/>
    </source>
</evidence>
<evidence type="ECO:0000313" key="14">
    <source>
        <dbReference type="EMBL" id="CRH08160.1"/>
    </source>
</evidence>
<dbReference type="InterPro" id="IPR036318">
    <property type="entry name" value="FAD-bd_PCMH-like_sf"/>
</dbReference>
<accession>A0A1S7LMR5</accession>
<evidence type="ECO:0000256" key="7">
    <source>
        <dbReference type="ARBA" id="ARBA00023122"/>
    </source>
</evidence>
<organism evidence="14">
    <name type="scientific">Magnetococcus massalia (strain MO-1)</name>
    <dbReference type="NCBI Taxonomy" id="451514"/>
    <lineage>
        <taxon>Bacteria</taxon>
        <taxon>Pseudomonadati</taxon>
        <taxon>Pseudomonadota</taxon>
        <taxon>Magnetococcia</taxon>
        <taxon>Magnetococcales</taxon>
        <taxon>Magnetococcaceae</taxon>
        <taxon>Magnetococcus</taxon>
    </lineage>
</organism>
<evidence type="ECO:0000256" key="1">
    <source>
        <dbReference type="ARBA" id="ARBA00004651"/>
    </source>
</evidence>
<sequence>MMESLSQMLVILLFLLLKGFFSGSEIALVNCDKLKMRHMAKLGNPGARLVIKLFENPDVILGTTLVGTNIATVTISTMAALIFIDLVGGHGDLISVLVFTPFLLILGEIVPKSIYQQKADQIAPIIIYPLRFFSILFYPVIFVFSRIARTSTRLVGGKTGQQNAFITRDEIRMLLEISDAPPAGRHFDRDRIRRIIRFADTTVGEAMIPLADVMGISEKESLEDAMQRVWSSGFNRLPVYRGNLINIVGILTLNSWDLMDPLLKEKSLKDFMKPALYLSPNQTIDQALPELQSRTTDHMGIVVDEFGSAAGILTMEDIFEEVVGEIDVGYDFDEYHPKRRIMLQVLGEDDYVADGRTPISQINDTLHIELPVGEAHTIAGLLMHRLKAIPKAEDTVEANDFCFTVLEASARAVTKVRITRI</sequence>
<dbReference type="InterPro" id="IPR002550">
    <property type="entry name" value="CNNM"/>
</dbReference>
<evidence type="ECO:0000256" key="10">
    <source>
        <dbReference type="PROSITE-ProRule" id="PRU01193"/>
    </source>
</evidence>
<dbReference type="InterPro" id="IPR016169">
    <property type="entry name" value="FAD-bd_PCMH_sub2"/>
</dbReference>
<dbReference type="Gene3D" id="3.30.465.10">
    <property type="match status" value="1"/>
</dbReference>
<feature type="transmembrane region" description="Helical" evidence="11">
    <location>
        <begin position="59"/>
        <end position="84"/>
    </location>
</feature>
<dbReference type="PROSITE" id="PS51846">
    <property type="entry name" value="CNNM"/>
    <property type="match status" value="1"/>
</dbReference>
<proteinExistence type="inferred from homology"/>
<dbReference type="InterPro" id="IPR044751">
    <property type="entry name" value="Ion_transp-like_CBS"/>
</dbReference>
<dbReference type="PANTHER" id="PTHR22777">
    <property type="entry name" value="HEMOLYSIN-RELATED"/>
    <property type="match status" value="1"/>
</dbReference>
<dbReference type="AlphaFoldDB" id="A0A1S7LMR5"/>
<keyword evidence="3" id="KW-1003">Cell membrane</keyword>
<dbReference type="Pfam" id="PF03471">
    <property type="entry name" value="CorC_HlyC"/>
    <property type="match status" value="1"/>
</dbReference>
<protein>
    <recommendedName>
        <fullName evidence="15">HlyC/CorC family transporter</fullName>
    </recommendedName>
</protein>
<evidence type="ECO:0000256" key="3">
    <source>
        <dbReference type="ARBA" id="ARBA00022475"/>
    </source>
</evidence>
<dbReference type="InterPro" id="IPR000644">
    <property type="entry name" value="CBS_dom"/>
</dbReference>
<evidence type="ECO:0000256" key="8">
    <source>
        <dbReference type="ARBA" id="ARBA00023136"/>
    </source>
</evidence>
<evidence type="ECO:0000256" key="6">
    <source>
        <dbReference type="ARBA" id="ARBA00022989"/>
    </source>
</evidence>
<dbReference type="CDD" id="cd04590">
    <property type="entry name" value="CBS_pair_CorC_HlyC_assoc"/>
    <property type="match status" value="1"/>
</dbReference>
<evidence type="ECO:0000259" key="12">
    <source>
        <dbReference type="PROSITE" id="PS51371"/>
    </source>
</evidence>
<dbReference type="InterPro" id="IPR046342">
    <property type="entry name" value="CBS_dom_sf"/>
</dbReference>
<feature type="domain" description="CNNM transmembrane" evidence="13">
    <location>
        <begin position="1"/>
        <end position="193"/>
    </location>
</feature>